<evidence type="ECO:0000313" key="1">
    <source>
        <dbReference type="EMBL" id="KAJ5188468.1"/>
    </source>
</evidence>
<proteinExistence type="predicted"/>
<dbReference type="AlphaFoldDB" id="A0A9W9M4C1"/>
<keyword evidence="2" id="KW-1185">Reference proteome</keyword>
<accession>A0A9W9M4C1</accession>
<reference evidence="1" key="1">
    <citation type="submission" date="2022-11" db="EMBL/GenBank/DDBJ databases">
        <authorList>
            <person name="Petersen C."/>
        </authorList>
    </citation>
    <scope>NUCLEOTIDE SEQUENCE</scope>
    <source>
        <strain evidence="1">IBT 16849</strain>
    </source>
</reference>
<gene>
    <name evidence="1" type="ORF">N7472_007482</name>
</gene>
<dbReference type="EMBL" id="JAPQKP010000005">
    <property type="protein sequence ID" value="KAJ5188468.1"/>
    <property type="molecule type" value="Genomic_DNA"/>
</dbReference>
<sequence>MRSRFYFDDNYGLKGEASAHLRDRHVILLFPKWAKASKTSSARWYLSILHLYGGCYCCRRGSKWVKLKHKSYKTHYLVRHMIKWKEKCSKSGNKSSSRLNVIRIDLSQSHPQFFNEQADKAIPQMAVKIDPRASVGDRKVLCSQPTSHSSAASDI</sequence>
<reference evidence="1" key="2">
    <citation type="journal article" date="2023" name="IMA Fungus">
        <title>Comparative genomic study of the Penicillium genus elucidates a diverse pangenome and 15 lateral gene transfer events.</title>
        <authorList>
            <person name="Petersen C."/>
            <person name="Sorensen T."/>
            <person name="Nielsen M.R."/>
            <person name="Sondergaard T.E."/>
            <person name="Sorensen J.L."/>
            <person name="Fitzpatrick D.A."/>
            <person name="Frisvad J.C."/>
            <person name="Nielsen K.L."/>
        </authorList>
    </citation>
    <scope>NUCLEOTIDE SEQUENCE</scope>
    <source>
        <strain evidence="1">IBT 16849</strain>
    </source>
</reference>
<protein>
    <submittedName>
        <fullName evidence="1">Uncharacterized protein</fullName>
    </submittedName>
</protein>
<comment type="caution">
    <text evidence="1">The sequence shown here is derived from an EMBL/GenBank/DDBJ whole genome shotgun (WGS) entry which is preliminary data.</text>
</comment>
<organism evidence="1 2">
    <name type="scientific">Penicillium cf. griseofulvum</name>
    <dbReference type="NCBI Taxonomy" id="2972120"/>
    <lineage>
        <taxon>Eukaryota</taxon>
        <taxon>Fungi</taxon>
        <taxon>Dikarya</taxon>
        <taxon>Ascomycota</taxon>
        <taxon>Pezizomycotina</taxon>
        <taxon>Eurotiomycetes</taxon>
        <taxon>Eurotiomycetidae</taxon>
        <taxon>Eurotiales</taxon>
        <taxon>Aspergillaceae</taxon>
        <taxon>Penicillium</taxon>
    </lineage>
</organism>
<dbReference type="Proteomes" id="UP001150879">
    <property type="component" value="Unassembled WGS sequence"/>
</dbReference>
<evidence type="ECO:0000313" key="2">
    <source>
        <dbReference type="Proteomes" id="UP001150879"/>
    </source>
</evidence>
<name>A0A9W9M4C1_9EURO</name>